<reference evidence="2" key="1">
    <citation type="journal article" date="2023" name="PhytoFront">
        <title>Draft Genome Resources of Seven Strains of Tilletia horrida, Causal Agent of Kernel Smut of Rice.</title>
        <authorList>
            <person name="Khanal S."/>
            <person name="Antony Babu S."/>
            <person name="Zhou X.G."/>
        </authorList>
    </citation>
    <scope>NUCLEOTIDE SEQUENCE</scope>
    <source>
        <strain evidence="2">TX6</strain>
    </source>
</reference>
<gene>
    <name evidence="2" type="ORF">OC846_006913</name>
</gene>
<evidence type="ECO:0000256" key="1">
    <source>
        <dbReference type="SAM" id="MobiDB-lite"/>
    </source>
</evidence>
<accession>A0AAN6GKQ7</accession>
<dbReference type="AlphaFoldDB" id="A0AAN6GKQ7"/>
<proteinExistence type="predicted"/>
<organism evidence="2 3">
    <name type="scientific">Tilletia horrida</name>
    <dbReference type="NCBI Taxonomy" id="155126"/>
    <lineage>
        <taxon>Eukaryota</taxon>
        <taxon>Fungi</taxon>
        <taxon>Dikarya</taxon>
        <taxon>Basidiomycota</taxon>
        <taxon>Ustilaginomycotina</taxon>
        <taxon>Exobasidiomycetes</taxon>
        <taxon>Tilletiales</taxon>
        <taxon>Tilletiaceae</taxon>
        <taxon>Tilletia</taxon>
    </lineage>
</organism>
<sequence>MVSHAVKGSLRAAAGGIVRSALAIGRPFSSSTAPAGISSPYPSWQEGDAQPEAGPSRLPSVPVKSEAYDAVAEDLLFFPPIEVASTKPTLSVVKRPADRKGKARMVDDSYESYQDSVLRTGRLPLQLAPTEYRGPRPLVVPTAEVLLARLAELGDQQLYQAWASAFEQTTYADAIKTLKKHGLRVHKGRSSDRELKLLDDLLHLRLFDLVRYMSDFKLALWVYDSHLRSIDSRYYGLAVLLERGLRDIRAAHFIHPLYRRTIAFIQHLDTSSAHRALAMPRVFRFCQPQRHLSRRQLRIQERTLSAKIHINGELIQDLLVRIAFLLPHIRDERSLHTAQALLGYVASRLNQPAPSISNQIPLAFPGLDHGSSTSRAVRRTLRLSLRRAKRKGLITFPLPLLATIVRAFLGSSQYRVSPLSRHAVDKTVLVPPAYTVALHPTDYQRR</sequence>
<feature type="region of interest" description="Disordered" evidence="1">
    <location>
        <begin position="32"/>
        <end position="61"/>
    </location>
</feature>
<protein>
    <submittedName>
        <fullName evidence="2">Uncharacterized protein</fullName>
    </submittedName>
</protein>
<keyword evidence="3" id="KW-1185">Reference proteome</keyword>
<comment type="caution">
    <text evidence="2">The sequence shown here is derived from an EMBL/GenBank/DDBJ whole genome shotgun (WGS) entry which is preliminary data.</text>
</comment>
<feature type="non-terminal residue" evidence="2">
    <location>
        <position position="446"/>
    </location>
</feature>
<name>A0AAN6GKQ7_9BASI</name>
<evidence type="ECO:0000313" key="3">
    <source>
        <dbReference type="Proteomes" id="UP001176517"/>
    </source>
</evidence>
<evidence type="ECO:0000313" key="2">
    <source>
        <dbReference type="EMBL" id="KAK0541879.1"/>
    </source>
</evidence>
<dbReference type="EMBL" id="JAPDMZ010000707">
    <property type="protein sequence ID" value="KAK0541879.1"/>
    <property type="molecule type" value="Genomic_DNA"/>
</dbReference>
<dbReference type="Proteomes" id="UP001176517">
    <property type="component" value="Unassembled WGS sequence"/>
</dbReference>